<dbReference type="GO" id="GO:0016787">
    <property type="term" value="F:hydrolase activity"/>
    <property type="evidence" value="ECO:0007669"/>
    <property type="project" value="UniProtKB-KW"/>
</dbReference>
<name>A0A4Y9ELQ3_9SPHN</name>
<dbReference type="InterPro" id="IPR029058">
    <property type="entry name" value="AB_hydrolase_fold"/>
</dbReference>
<dbReference type="InterPro" id="IPR013094">
    <property type="entry name" value="AB_hydrolase_3"/>
</dbReference>
<keyword evidence="4" id="KW-1185">Reference proteome</keyword>
<dbReference type="AlphaFoldDB" id="A0A4Y9ELQ3"/>
<dbReference type="OrthoDB" id="9806180at2"/>
<dbReference type="InterPro" id="IPR050300">
    <property type="entry name" value="GDXG_lipolytic_enzyme"/>
</dbReference>
<reference evidence="3 4" key="1">
    <citation type="submission" date="2019-02" db="EMBL/GenBank/DDBJ databases">
        <title>Polymorphobacter sp. isolated from the lake at the Tibet of China.</title>
        <authorList>
            <person name="Li A."/>
        </authorList>
    </citation>
    <scope>NUCLEOTIDE SEQUENCE [LARGE SCALE GENOMIC DNA]</scope>
    <source>
        <strain evidence="3 4">DJ1R-1</strain>
    </source>
</reference>
<organism evidence="3 4">
    <name type="scientific">Glacieibacterium arshaanense</name>
    <dbReference type="NCBI Taxonomy" id="2511025"/>
    <lineage>
        <taxon>Bacteria</taxon>
        <taxon>Pseudomonadati</taxon>
        <taxon>Pseudomonadota</taxon>
        <taxon>Alphaproteobacteria</taxon>
        <taxon>Sphingomonadales</taxon>
        <taxon>Sphingosinicellaceae</taxon>
        <taxon>Glacieibacterium</taxon>
    </lineage>
</organism>
<accession>A0A4Y9ELQ3</accession>
<feature type="domain" description="Alpha/beta hydrolase fold-3" evidence="2">
    <location>
        <begin position="82"/>
        <end position="291"/>
    </location>
</feature>
<dbReference type="Pfam" id="PF07859">
    <property type="entry name" value="Abhydrolase_3"/>
    <property type="match status" value="1"/>
</dbReference>
<evidence type="ECO:0000259" key="2">
    <source>
        <dbReference type="Pfam" id="PF07859"/>
    </source>
</evidence>
<dbReference type="EMBL" id="SIHO01000003">
    <property type="protein sequence ID" value="TFU01457.1"/>
    <property type="molecule type" value="Genomic_DNA"/>
</dbReference>
<dbReference type="PANTHER" id="PTHR48081">
    <property type="entry name" value="AB HYDROLASE SUPERFAMILY PROTEIN C4A8.06C"/>
    <property type="match status" value="1"/>
</dbReference>
<dbReference type="RefSeq" id="WP_135246961.1">
    <property type="nucleotide sequence ID" value="NZ_SIHO01000003.1"/>
</dbReference>
<evidence type="ECO:0000256" key="1">
    <source>
        <dbReference type="ARBA" id="ARBA00022801"/>
    </source>
</evidence>
<evidence type="ECO:0000313" key="4">
    <source>
        <dbReference type="Proteomes" id="UP000297737"/>
    </source>
</evidence>
<sequence length="316" mass="33476">MSASRHLVDPELFGLLETFPQLQLSEAILPLMRAAPPRSFSFGDQGASVLSSRRSIAGPAGAPDVSVSVHVPATATTNRGAILHIHGGGYIAGSAEANAPAHRVLAEALDVVVVSVDYRLAPETRFPGAVEDCYVALGWLVANAGEFGVDAARIGIMGESAGGGLAAGLALLVRDRGEFALAFQHLIYPMIDDRTCTHPDPHPYAGEFIWTHQSNIFGWTALLGAAPGGDDVSPYAAAARATDLTRLPPTYIATGALDLFLEENLDYARRLTRAGVPVELHVYPGAFHAFQFATDSALSKTAWLDSQRALERALKP</sequence>
<keyword evidence="1 3" id="KW-0378">Hydrolase</keyword>
<dbReference type="SUPFAM" id="SSF53474">
    <property type="entry name" value="alpha/beta-Hydrolases"/>
    <property type="match status" value="1"/>
</dbReference>
<protein>
    <submittedName>
        <fullName evidence="3">Alpha/beta hydrolase</fullName>
    </submittedName>
</protein>
<proteinExistence type="predicted"/>
<dbReference type="Gene3D" id="3.40.50.1820">
    <property type="entry name" value="alpha/beta hydrolase"/>
    <property type="match status" value="1"/>
</dbReference>
<evidence type="ECO:0000313" key="3">
    <source>
        <dbReference type="EMBL" id="TFU01457.1"/>
    </source>
</evidence>
<gene>
    <name evidence="3" type="ORF">EUV02_14375</name>
</gene>
<comment type="caution">
    <text evidence="3">The sequence shown here is derived from an EMBL/GenBank/DDBJ whole genome shotgun (WGS) entry which is preliminary data.</text>
</comment>
<dbReference type="Proteomes" id="UP000297737">
    <property type="component" value="Unassembled WGS sequence"/>
</dbReference>